<evidence type="ECO:0000313" key="5">
    <source>
        <dbReference type="EMBL" id="RBP12278.1"/>
    </source>
</evidence>
<proteinExistence type="inferred from homology"/>
<evidence type="ECO:0000256" key="2">
    <source>
        <dbReference type="ARBA" id="ARBA00024035"/>
    </source>
</evidence>
<evidence type="ECO:0000256" key="1">
    <source>
        <dbReference type="ARBA" id="ARBA00022691"/>
    </source>
</evidence>
<dbReference type="Pfam" id="PF01887">
    <property type="entry name" value="SAM_HAT_N"/>
    <property type="match status" value="1"/>
</dbReference>
<sequence length="243" mass="25354">MIALFTDFGLEGPYTGQMKAVLCRMAPGVPVVDLVADAPAGDPKRSAYLLAACAAWFPIGTVFLCVVDPGVGGARPAVIVEADGRAFVGPGAGLFELVQRRAQAARCLEIGWRPVALSASFHGRDLFAPVAAMIARGDAPPGRPIDDRLVGRPDWPDDLAEVVYIDHYGNAMTGMRAAGLAGDAKLVVGGRALDRARTFGDRPAGEAFWYENSSGLAEIAVNLGRADRALGLTIGAPVRIAAS</sequence>
<accession>A0A366FCB7</accession>
<evidence type="ECO:0000259" key="4">
    <source>
        <dbReference type="Pfam" id="PF20257"/>
    </source>
</evidence>
<dbReference type="PANTHER" id="PTHR35092:SF1">
    <property type="entry name" value="CHLORINASE MJ1651"/>
    <property type="match status" value="1"/>
</dbReference>
<dbReference type="InterPro" id="IPR002747">
    <property type="entry name" value="SAM_OH_AdoTrfase"/>
</dbReference>
<evidence type="ECO:0008006" key="7">
    <source>
        <dbReference type="Google" id="ProtNLM"/>
    </source>
</evidence>
<dbReference type="InterPro" id="IPR046470">
    <property type="entry name" value="SAM_HAT_C"/>
</dbReference>
<dbReference type="SUPFAM" id="SSF101852">
    <property type="entry name" value="Bacterial fluorinating enzyme, C-terminal domain"/>
    <property type="match status" value="1"/>
</dbReference>
<dbReference type="PIRSF" id="PIRSF006779">
    <property type="entry name" value="UCP006779"/>
    <property type="match status" value="1"/>
</dbReference>
<keyword evidence="1" id="KW-0949">S-adenosyl-L-methionine</keyword>
<dbReference type="Gene3D" id="2.40.30.90">
    <property type="entry name" value="Bacterial fluorinating enzyme like"/>
    <property type="match status" value="1"/>
</dbReference>
<dbReference type="Proteomes" id="UP000253529">
    <property type="component" value="Unassembled WGS sequence"/>
</dbReference>
<organism evidence="5 6">
    <name type="scientific">Roseiarcus fermentans</name>
    <dbReference type="NCBI Taxonomy" id="1473586"/>
    <lineage>
        <taxon>Bacteria</taxon>
        <taxon>Pseudomonadati</taxon>
        <taxon>Pseudomonadota</taxon>
        <taxon>Alphaproteobacteria</taxon>
        <taxon>Hyphomicrobiales</taxon>
        <taxon>Roseiarcaceae</taxon>
        <taxon>Roseiarcus</taxon>
    </lineage>
</organism>
<evidence type="ECO:0000259" key="3">
    <source>
        <dbReference type="Pfam" id="PF01887"/>
    </source>
</evidence>
<dbReference type="Gene3D" id="3.40.50.10790">
    <property type="entry name" value="S-adenosyl-l-methionine hydroxide adenosyltransferase, N-terminal"/>
    <property type="match status" value="1"/>
</dbReference>
<keyword evidence="6" id="KW-1185">Reference proteome</keyword>
<reference evidence="5 6" key="1">
    <citation type="submission" date="2018-06" db="EMBL/GenBank/DDBJ databases">
        <title>Genomic Encyclopedia of Type Strains, Phase IV (KMG-IV): sequencing the most valuable type-strain genomes for metagenomic binning, comparative biology and taxonomic classification.</title>
        <authorList>
            <person name="Goeker M."/>
        </authorList>
    </citation>
    <scope>NUCLEOTIDE SEQUENCE [LARGE SCALE GENOMIC DNA]</scope>
    <source>
        <strain evidence="5 6">DSM 24875</strain>
    </source>
</reference>
<gene>
    <name evidence="5" type="ORF">DFR50_114108</name>
</gene>
<dbReference type="InterPro" id="IPR023227">
    <property type="entry name" value="SAM_OH_AdoTrfase_C_sf"/>
</dbReference>
<dbReference type="InterPro" id="IPR023228">
    <property type="entry name" value="SAM_OH_AdoTrfase_N_sf"/>
</dbReference>
<feature type="domain" description="S-adenosyl-l-methionine hydroxide adenosyltransferase N-terminal" evidence="3">
    <location>
        <begin position="2"/>
        <end position="139"/>
    </location>
</feature>
<dbReference type="SUPFAM" id="SSF102522">
    <property type="entry name" value="Bacterial fluorinating enzyme, N-terminal domain"/>
    <property type="match status" value="1"/>
</dbReference>
<name>A0A366FCB7_9HYPH</name>
<protein>
    <recommendedName>
        <fullName evidence="7">SAM-dependent chlorinase/fluorinase</fullName>
    </recommendedName>
</protein>
<dbReference type="InterPro" id="IPR046469">
    <property type="entry name" value="SAM_HAT_N"/>
</dbReference>
<dbReference type="AlphaFoldDB" id="A0A366FCB7"/>
<comment type="similarity">
    <text evidence="2">Belongs to the SAM hydrolase / SAM-dependent halogenase family.</text>
</comment>
<dbReference type="RefSeq" id="WP_113889910.1">
    <property type="nucleotide sequence ID" value="NZ_QNRK01000014.1"/>
</dbReference>
<dbReference type="Pfam" id="PF20257">
    <property type="entry name" value="SAM_HAT_C"/>
    <property type="match status" value="1"/>
</dbReference>
<dbReference type="PANTHER" id="PTHR35092">
    <property type="entry name" value="CHLORINASE MJ1651"/>
    <property type="match status" value="1"/>
</dbReference>
<dbReference type="EMBL" id="QNRK01000014">
    <property type="protein sequence ID" value="RBP12278.1"/>
    <property type="molecule type" value="Genomic_DNA"/>
</dbReference>
<comment type="caution">
    <text evidence="5">The sequence shown here is derived from an EMBL/GenBank/DDBJ whole genome shotgun (WGS) entry which is preliminary data.</text>
</comment>
<dbReference type="OrthoDB" id="9792195at2"/>
<evidence type="ECO:0000313" key="6">
    <source>
        <dbReference type="Proteomes" id="UP000253529"/>
    </source>
</evidence>
<feature type="domain" description="S-adenosyl-l-methionine hydroxide adenosyltransferase C-terminal" evidence="4">
    <location>
        <begin position="160"/>
        <end position="239"/>
    </location>
</feature>